<name>A0A815Y7M3_ADIRI</name>
<dbReference type="Pfam" id="PF01535">
    <property type="entry name" value="PPR"/>
    <property type="match status" value="2"/>
</dbReference>
<sequence length="462" mass="51882">MSSSFYSNDYVTTSLLDALIKCGDTSTATVVISKMRRSAIDYVNLMTGFNDQKEGEQTMKLFYQMKREGLEPEMITYLCVIKTLALIGDLSLIEPTIKQIPQSILFGNQIRDALIDMWTHLHIHPDYYGTVGSGRLGLFSDHFLAAGSSNVGFSNFPAVSCKIRAENVNSYGLSGMDMQTLELFARMPKQIIHEVTYICILNACSHSGLVDEARSIFQNIQMKTPKVWTSMVDCLARASLFDEAQALIDGFERSHTPVVDMHMALLSGARNDKNAQLAQNICDRLKRLFPSTKDSLTAAEVLLANTYASSGDIGKASDIRIQLTKSGAKKKIGTSTTVVDGEIYEFRAHDRSHPRSDEIYREVQKMSEELIAHDHEYDSSWITRTMGEDESVESVLCGHSERLAMAWNFVTNPHAKRIQITKNLRVCGDCRTAIRQCEIIVRDANRIHHFHKNGQCSCNDYF</sequence>
<dbReference type="GO" id="GO:0009451">
    <property type="term" value="P:RNA modification"/>
    <property type="evidence" value="ECO:0007669"/>
    <property type="project" value="InterPro"/>
</dbReference>
<accession>A0A815Y7M3</accession>
<dbReference type="InterPro" id="IPR011990">
    <property type="entry name" value="TPR-like_helical_dom_sf"/>
</dbReference>
<dbReference type="PANTHER" id="PTHR47926">
    <property type="entry name" value="PENTATRICOPEPTIDE REPEAT-CONTAINING PROTEIN"/>
    <property type="match status" value="1"/>
</dbReference>
<dbReference type="GO" id="GO:0008270">
    <property type="term" value="F:zinc ion binding"/>
    <property type="evidence" value="ECO:0007669"/>
    <property type="project" value="InterPro"/>
</dbReference>
<dbReference type="GO" id="GO:0003723">
    <property type="term" value="F:RNA binding"/>
    <property type="evidence" value="ECO:0007669"/>
    <property type="project" value="InterPro"/>
</dbReference>
<feature type="repeat" description="PPR" evidence="1">
    <location>
        <begin position="38"/>
        <end position="72"/>
    </location>
</feature>
<dbReference type="Pfam" id="PF14432">
    <property type="entry name" value="DYW_deaminase"/>
    <property type="match status" value="1"/>
</dbReference>
<dbReference type="AlphaFoldDB" id="A0A815Y7M3"/>
<evidence type="ECO:0000313" key="4">
    <source>
        <dbReference type="Proteomes" id="UP000663828"/>
    </source>
</evidence>
<dbReference type="InterPro" id="IPR046849">
    <property type="entry name" value="E2_motif"/>
</dbReference>
<evidence type="ECO:0000313" key="3">
    <source>
        <dbReference type="EMBL" id="CAF1566871.1"/>
    </source>
</evidence>
<organism evidence="3 4">
    <name type="scientific">Adineta ricciae</name>
    <name type="common">Rotifer</name>
    <dbReference type="NCBI Taxonomy" id="249248"/>
    <lineage>
        <taxon>Eukaryota</taxon>
        <taxon>Metazoa</taxon>
        <taxon>Spiralia</taxon>
        <taxon>Gnathifera</taxon>
        <taxon>Rotifera</taxon>
        <taxon>Eurotatoria</taxon>
        <taxon>Bdelloidea</taxon>
        <taxon>Adinetida</taxon>
        <taxon>Adinetidae</taxon>
        <taxon>Adineta</taxon>
    </lineage>
</organism>
<gene>
    <name evidence="3" type="ORF">XAT740_LOCUS44103</name>
</gene>
<dbReference type="Proteomes" id="UP000663828">
    <property type="component" value="Unassembled WGS sequence"/>
</dbReference>
<dbReference type="Gene3D" id="1.25.40.10">
    <property type="entry name" value="Tetratricopeptide repeat domain"/>
    <property type="match status" value="2"/>
</dbReference>
<feature type="domain" description="DYW" evidence="2">
    <location>
        <begin position="376"/>
        <end position="462"/>
    </location>
</feature>
<dbReference type="PROSITE" id="PS51375">
    <property type="entry name" value="PPR"/>
    <property type="match status" value="1"/>
</dbReference>
<proteinExistence type="predicted"/>
<keyword evidence="4" id="KW-1185">Reference proteome</keyword>
<dbReference type="InterPro" id="IPR046960">
    <property type="entry name" value="PPR_At4g14850-like_plant"/>
</dbReference>
<protein>
    <recommendedName>
        <fullName evidence="2">DYW domain-containing protein</fullName>
    </recommendedName>
</protein>
<evidence type="ECO:0000256" key="1">
    <source>
        <dbReference type="PROSITE-ProRule" id="PRU00708"/>
    </source>
</evidence>
<dbReference type="EMBL" id="CAJNOR010005542">
    <property type="protein sequence ID" value="CAF1566871.1"/>
    <property type="molecule type" value="Genomic_DNA"/>
</dbReference>
<dbReference type="InterPro" id="IPR002885">
    <property type="entry name" value="PPR_rpt"/>
</dbReference>
<comment type="caution">
    <text evidence="3">The sequence shown here is derived from an EMBL/GenBank/DDBJ whole genome shotgun (WGS) entry which is preliminary data.</text>
</comment>
<dbReference type="InterPro" id="IPR032867">
    <property type="entry name" value="DYW_dom"/>
</dbReference>
<dbReference type="Pfam" id="PF20430">
    <property type="entry name" value="Eplus_motif"/>
    <property type="match status" value="1"/>
</dbReference>
<evidence type="ECO:0000259" key="2">
    <source>
        <dbReference type="Pfam" id="PF14432"/>
    </source>
</evidence>
<dbReference type="Pfam" id="PF13812">
    <property type="entry name" value="PPR_3"/>
    <property type="match status" value="1"/>
</dbReference>
<reference evidence="3" key="1">
    <citation type="submission" date="2021-02" db="EMBL/GenBank/DDBJ databases">
        <authorList>
            <person name="Nowell W R."/>
        </authorList>
    </citation>
    <scope>NUCLEOTIDE SEQUENCE</scope>
</reference>
<dbReference type="NCBIfam" id="TIGR00756">
    <property type="entry name" value="PPR"/>
    <property type="match status" value="1"/>
</dbReference>